<dbReference type="SUPFAM" id="SSF46785">
    <property type="entry name" value="Winged helix' DNA-binding domain"/>
    <property type="match status" value="1"/>
</dbReference>
<dbReference type="GO" id="GO:0043565">
    <property type="term" value="F:sequence-specific DNA binding"/>
    <property type="evidence" value="ECO:0007669"/>
    <property type="project" value="TreeGrafter"/>
</dbReference>
<dbReference type="InterPro" id="IPR005119">
    <property type="entry name" value="LysR_subst-bd"/>
</dbReference>
<dbReference type="InterPro" id="IPR000847">
    <property type="entry name" value="LysR_HTH_N"/>
</dbReference>
<dbReference type="PANTHER" id="PTHR30537">
    <property type="entry name" value="HTH-TYPE TRANSCRIPTIONAL REGULATOR"/>
    <property type="match status" value="1"/>
</dbReference>
<comment type="similarity">
    <text evidence="1">Belongs to the LysR transcriptional regulatory family.</text>
</comment>
<organism evidence="6 7">
    <name type="scientific">Methylobacterium brachythecii</name>
    <dbReference type="NCBI Taxonomy" id="1176177"/>
    <lineage>
        <taxon>Bacteria</taxon>
        <taxon>Pseudomonadati</taxon>
        <taxon>Pseudomonadota</taxon>
        <taxon>Alphaproteobacteria</taxon>
        <taxon>Hyphomicrobiales</taxon>
        <taxon>Methylobacteriaceae</taxon>
        <taxon>Methylobacterium</taxon>
    </lineage>
</organism>
<feature type="domain" description="HTH lysR-type" evidence="5">
    <location>
        <begin position="60"/>
        <end position="115"/>
    </location>
</feature>
<dbReference type="Proteomes" id="UP000517759">
    <property type="component" value="Unassembled WGS sequence"/>
</dbReference>
<name>A0A7W6F7L5_9HYPH</name>
<dbReference type="InterPro" id="IPR036388">
    <property type="entry name" value="WH-like_DNA-bd_sf"/>
</dbReference>
<evidence type="ECO:0000313" key="6">
    <source>
        <dbReference type="EMBL" id="MBB3903513.1"/>
    </source>
</evidence>
<comment type="caution">
    <text evidence="6">The sequence shown here is derived from an EMBL/GenBank/DDBJ whole genome shotgun (WGS) entry which is preliminary data.</text>
</comment>
<dbReference type="InterPro" id="IPR036390">
    <property type="entry name" value="WH_DNA-bd_sf"/>
</dbReference>
<dbReference type="Pfam" id="PF03466">
    <property type="entry name" value="LysR_substrate"/>
    <property type="match status" value="1"/>
</dbReference>
<reference evidence="6 7" key="1">
    <citation type="submission" date="2020-08" db="EMBL/GenBank/DDBJ databases">
        <title>Genomic Encyclopedia of Type Strains, Phase IV (KMG-IV): sequencing the most valuable type-strain genomes for metagenomic binning, comparative biology and taxonomic classification.</title>
        <authorList>
            <person name="Goeker M."/>
        </authorList>
    </citation>
    <scope>NUCLEOTIDE SEQUENCE [LARGE SCALE GENOMIC DNA]</scope>
    <source>
        <strain evidence="6 7">DSM 24105</strain>
    </source>
</reference>
<dbReference type="PROSITE" id="PS50931">
    <property type="entry name" value="HTH_LYSR"/>
    <property type="match status" value="1"/>
</dbReference>
<sequence>MEAESSFIEVSKTGTFSLRAALLDRTPRRGGVEIRPFTAEFEPAIRHHMVAKTETFSGSLDDLRAFCAVVDLGTVTAAAASLRETKGSVSRRLTRLETALGATLMARHPRAVSPTAEGLAFYVKARDSLGLLDTAAEAARDARTVPAGHLRITTAVDFGIEVMPEIIASFRAAYPQITIDLLHSDARLDLAANRIDLALRFGRAEETGYHAALILKTRIGFYAAPAYLARRPAPKRLVELAGHDLILSQERSGSAGIVLGNGQGRTQQISLAPAIRVSDFATALRLTLAGAGIGQIPSTVAARSIEAGALVRVLAPWAREGGALRALSLAGRELPARVRVFREHVQAEMAKRFAIEPDESSAA</sequence>
<dbReference type="Pfam" id="PF00126">
    <property type="entry name" value="HTH_1"/>
    <property type="match status" value="1"/>
</dbReference>
<dbReference type="PANTHER" id="PTHR30537:SF5">
    <property type="entry name" value="HTH-TYPE TRANSCRIPTIONAL ACTIVATOR TTDR-RELATED"/>
    <property type="match status" value="1"/>
</dbReference>
<dbReference type="GO" id="GO:0006351">
    <property type="term" value="P:DNA-templated transcription"/>
    <property type="evidence" value="ECO:0007669"/>
    <property type="project" value="TreeGrafter"/>
</dbReference>
<dbReference type="InterPro" id="IPR058163">
    <property type="entry name" value="LysR-type_TF_proteobact-type"/>
</dbReference>
<dbReference type="EMBL" id="JACIDN010000005">
    <property type="protein sequence ID" value="MBB3903513.1"/>
    <property type="molecule type" value="Genomic_DNA"/>
</dbReference>
<evidence type="ECO:0000259" key="5">
    <source>
        <dbReference type="PROSITE" id="PS50931"/>
    </source>
</evidence>
<protein>
    <submittedName>
        <fullName evidence="6">DNA-binding transcriptional LysR family regulator</fullName>
    </submittedName>
</protein>
<evidence type="ECO:0000256" key="3">
    <source>
        <dbReference type="ARBA" id="ARBA00023125"/>
    </source>
</evidence>
<dbReference type="AlphaFoldDB" id="A0A7W6F7L5"/>
<gene>
    <name evidence="6" type="ORF">GGR33_003022</name>
</gene>
<evidence type="ECO:0000313" key="7">
    <source>
        <dbReference type="Proteomes" id="UP000517759"/>
    </source>
</evidence>
<keyword evidence="3 6" id="KW-0238">DNA-binding</keyword>
<keyword evidence="4" id="KW-0804">Transcription</keyword>
<dbReference type="RefSeq" id="WP_284211338.1">
    <property type="nucleotide sequence ID" value="NZ_BSPG01000009.1"/>
</dbReference>
<proteinExistence type="inferred from homology"/>
<dbReference type="SUPFAM" id="SSF53850">
    <property type="entry name" value="Periplasmic binding protein-like II"/>
    <property type="match status" value="1"/>
</dbReference>
<dbReference type="GO" id="GO:0003700">
    <property type="term" value="F:DNA-binding transcription factor activity"/>
    <property type="evidence" value="ECO:0007669"/>
    <property type="project" value="InterPro"/>
</dbReference>
<evidence type="ECO:0000256" key="2">
    <source>
        <dbReference type="ARBA" id="ARBA00023015"/>
    </source>
</evidence>
<dbReference type="Gene3D" id="3.40.190.290">
    <property type="match status" value="1"/>
</dbReference>
<evidence type="ECO:0000256" key="1">
    <source>
        <dbReference type="ARBA" id="ARBA00009437"/>
    </source>
</evidence>
<accession>A0A7W6F7L5</accession>
<keyword evidence="2" id="KW-0805">Transcription regulation</keyword>
<dbReference type="Gene3D" id="1.10.10.10">
    <property type="entry name" value="Winged helix-like DNA-binding domain superfamily/Winged helix DNA-binding domain"/>
    <property type="match status" value="1"/>
</dbReference>
<evidence type="ECO:0000256" key="4">
    <source>
        <dbReference type="ARBA" id="ARBA00023163"/>
    </source>
</evidence>
<dbReference type="CDD" id="cd08422">
    <property type="entry name" value="PBP2_CrgA_like"/>
    <property type="match status" value="1"/>
</dbReference>